<proteinExistence type="predicted"/>
<feature type="compositionally biased region" description="Basic and acidic residues" evidence="1">
    <location>
        <begin position="425"/>
        <end position="442"/>
    </location>
</feature>
<evidence type="ECO:0000313" key="3">
    <source>
        <dbReference type="EMBL" id="MBW0535098.1"/>
    </source>
</evidence>
<dbReference type="EMBL" id="AVOT02039971">
    <property type="protein sequence ID" value="MBW0535098.1"/>
    <property type="molecule type" value="Genomic_DNA"/>
</dbReference>
<feature type="region of interest" description="Disordered" evidence="1">
    <location>
        <begin position="336"/>
        <end position="375"/>
    </location>
</feature>
<feature type="region of interest" description="Disordered" evidence="1">
    <location>
        <begin position="399"/>
        <end position="503"/>
    </location>
</feature>
<evidence type="ECO:0000256" key="1">
    <source>
        <dbReference type="SAM" id="MobiDB-lite"/>
    </source>
</evidence>
<name>A0A9Q3F7M6_9BASI</name>
<accession>A0A9Q3F7M6</accession>
<evidence type="ECO:0000256" key="2">
    <source>
        <dbReference type="SAM" id="Phobius"/>
    </source>
</evidence>
<sequence>MKGFLTRIDKMFNILVNSFYPNSQTDQSNHLILKSYFLLNFLIASILILLKTFHSLSRSYSTNSSNHPNFIHHPSIIDIFIDLNSFFDHPHSIHSILSHVKSLIIKNLPTSSINESNQFVFWCYISHSNLDQNLINQLNTLEINCDLGSIQVRKSDENNEFNSFQLILDSIKLMNISIPNHLFIISTSDLNIYKHGAQLLKSHPSSPSLCFITPPSFKMTSKLYTCHADYLLPWDENHHSSSKFITFDLPNSSPSDQYFKPLILFLKSLGSAEIKLQRLIVYLEPWTNQLSSDQEIDEYFDLAFNQGIIIWSDEVKETLSLSETLQFSDKLTKSSDQSINQSNLQSSEKNLTTEDDPSTTTASDSELDLPSSSLNPHLSSQLIEPLIQLSNEINEKSIAHDSQARTKQEQIRSKNKQSASSFSSKLERPTKRNKNQDSERKIPSTLVSSTKSRRKISKTKQSLKASNLNQSESPMILFPSVTSNPVNLDSQSRSEHHTKPPSIRLSLRVDDQNHVTAFKNEFLASSGLGIHNYNKMISSHLGLLSPHHGALSVNLSKGEKNELNPRSAHENFKSLLSPSLVRTGQKFQSYPFPEDEMNVD</sequence>
<gene>
    <name evidence="3" type="ORF">O181_074813</name>
</gene>
<keyword evidence="2" id="KW-0812">Transmembrane</keyword>
<organism evidence="3 4">
    <name type="scientific">Austropuccinia psidii MF-1</name>
    <dbReference type="NCBI Taxonomy" id="1389203"/>
    <lineage>
        <taxon>Eukaryota</taxon>
        <taxon>Fungi</taxon>
        <taxon>Dikarya</taxon>
        <taxon>Basidiomycota</taxon>
        <taxon>Pucciniomycotina</taxon>
        <taxon>Pucciniomycetes</taxon>
        <taxon>Pucciniales</taxon>
        <taxon>Sphaerophragmiaceae</taxon>
        <taxon>Austropuccinia</taxon>
    </lineage>
</organism>
<feature type="compositionally biased region" description="Polar residues" evidence="1">
    <location>
        <begin position="336"/>
        <end position="350"/>
    </location>
</feature>
<feature type="compositionally biased region" description="Basic and acidic residues" evidence="1">
    <location>
        <begin position="399"/>
        <end position="412"/>
    </location>
</feature>
<protein>
    <submittedName>
        <fullName evidence="3">Uncharacterized protein</fullName>
    </submittedName>
</protein>
<feature type="compositionally biased region" description="Polar residues" evidence="1">
    <location>
        <begin position="462"/>
        <end position="473"/>
    </location>
</feature>
<keyword evidence="4" id="KW-1185">Reference proteome</keyword>
<comment type="caution">
    <text evidence="3">The sequence shown here is derived from an EMBL/GenBank/DDBJ whole genome shotgun (WGS) entry which is preliminary data.</text>
</comment>
<feature type="compositionally biased region" description="Polar residues" evidence="1">
    <location>
        <begin position="480"/>
        <end position="491"/>
    </location>
</feature>
<keyword evidence="2" id="KW-1133">Transmembrane helix</keyword>
<dbReference type="Proteomes" id="UP000765509">
    <property type="component" value="Unassembled WGS sequence"/>
</dbReference>
<dbReference type="AlphaFoldDB" id="A0A9Q3F7M6"/>
<reference evidence="3" key="1">
    <citation type="submission" date="2021-03" db="EMBL/GenBank/DDBJ databases">
        <title>Draft genome sequence of rust myrtle Austropuccinia psidii MF-1, a brazilian biotype.</title>
        <authorList>
            <person name="Quecine M.C."/>
            <person name="Pachon D.M.R."/>
            <person name="Bonatelli M.L."/>
            <person name="Correr F.H."/>
            <person name="Franceschini L.M."/>
            <person name="Leite T.F."/>
            <person name="Margarido G.R.A."/>
            <person name="Almeida C.A."/>
            <person name="Ferrarezi J.A."/>
            <person name="Labate C.A."/>
        </authorList>
    </citation>
    <scope>NUCLEOTIDE SEQUENCE</scope>
    <source>
        <strain evidence="3">MF-1</strain>
    </source>
</reference>
<keyword evidence="2" id="KW-0472">Membrane</keyword>
<feature type="transmembrane region" description="Helical" evidence="2">
    <location>
        <begin position="31"/>
        <end position="50"/>
    </location>
</feature>
<evidence type="ECO:0000313" key="4">
    <source>
        <dbReference type="Proteomes" id="UP000765509"/>
    </source>
</evidence>